<dbReference type="GO" id="GO:0005576">
    <property type="term" value="C:extracellular region"/>
    <property type="evidence" value="ECO:0007669"/>
    <property type="project" value="TreeGrafter"/>
</dbReference>
<dbReference type="Pfam" id="PF11887">
    <property type="entry name" value="Mce4_CUP1"/>
    <property type="match status" value="1"/>
</dbReference>
<dbReference type="Pfam" id="PF02470">
    <property type="entry name" value="MlaD"/>
    <property type="match status" value="1"/>
</dbReference>
<evidence type="ECO:0000313" key="4">
    <source>
        <dbReference type="EMBL" id="RNL64824.1"/>
    </source>
</evidence>
<dbReference type="InterPro" id="IPR005693">
    <property type="entry name" value="Mce"/>
</dbReference>
<keyword evidence="1" id="KW-1133">Transmembrane helix</keyword>
<evidence type="ECO:0000256" key="1">
    <source>
        <dbReference type="SAM" id="Phobius"/>
    </source>
</evidence>
<evidence type="ECO:0000259" key="2">
    <source>
        <dbReference type="Pfam" id="PF02470"/>
    </source>
</evidence>
<dbReference type="EMBL" id="RJSE01000003">
    <property type="protein sequence ID" value="RNL64824.1"/>
    <property type="molecule type" value="Genomic_DNA"/>
</dbReference>
<name>A0A3N0CMX6_9ACTN</name>
<organism evidence="4 5">
    <name type="scientific">Nocardioides marmoriginsengisoli</name>
    <dbReference type="NCBI Taxonomy" id="661483"/>
    <lineage>
        <taxon>Bacteria</taxon>
        <taxon>Bacillati</taxon>
        <taxon>Actinomycetota</taxon>
        <taxon>Actinomycetes</taxon>
        <taxon>Propionibacteriales</taxon>
        <taxon>Nocardioidaceae</taxon>
        <taxon>Nocardioides</taxon>
    </lineage>
</organism>
<dbReference type="NCBIfam" id="TIGR00996">
    <property type="entry name" value="Mtu_fam_mce"/>
    <property type="match status" value="1"/>
</dbReference>
<proteinExistence type="predicted"/>
<evidence type="ECO:0000259" key="3">
    <source>
        <dbReference type="Pfam" id="PF11887"/>
    </source>
</evidence>
<keyword evidence="1" id="KW-0812">Transmembrane</keyword>
<protein>
    <submittedName>
        <fullName evidence="4">MCE family protein</fullName>
    </submittedName>
</protein>
<comment type="caution">
    <text evidence="4">The sequence shown here is derived from an EMBL/GenBank/DDBJ whole genome shotgun (WGS) entry which is preliminary data.</text>
</comment>
<feature type="transmembrane region" description="Helical" evidence="1">
    <location>
        <begin position="12"/>
        <end position="35"/>
    </location>
</feature>
<dbReference type="AlphaFoldDB" id="A0A3N0CMX6"/>
<sequence>MKLTETATWDPFKIGIGAVVAAGLVAVLVVLSTFVSFGANTYHAVLAQTAGLRVGEDVEVYGVPVGQIKGIELDGDKVRVEFTVDSDVKVGRDSSASVKVATLLGTHYLAVVPAGSGRIDTIPLSRTSVPFNLQDVLEKGTGNLQKLDPVVLAKALTETSKTLTATSQNIGPALTGIARLSEAVEKRSDQTGALLTAARSVTDQLSASSTDIVALMRQSNLVISEITSRRAAIHTLLTETTTLADNLGRIIEGTKADMAPAIRKLNTVVQTLRDQDATLKEVLDSMAPTVRYLANATGNGPWGDLWLKDPAIPADDLKCKLGGCK</sequence>
<dbReference type="PANTHER" id="PTHR33371:SF18">
    <property type="entry name" value="MCE-FAMILY PROTEIN MCE3C"/>
    <property type="match status" value="1"/>
</dbReference>
<feature type="domain" description="Mammalian cell entry C-terminal" evidence="3">
    <location>
        <begin position="120"/>
        <end position="299"/>
    </location>
</feature>
<feature type="domain" description="Mce/MlaD" evidence="2">
    <location>
        <begin position="39"/>
        <end position="113"/>
    </location>
</feature>
<keyword evidence="1" id="KW-0472">Membrane</keyword>
<dbReference type="InterPro" id="IPR052336">
    <property type="entry name" value="MlaD_Phospholipid_Transporter"/>
</dbReference>
<dbReference type="InterPro" id="IPR003399">
    <property type="entry name" value="Mce/MlaD"/>
</dbReference>
<dbReference type="PANTHER" id="PTHR33371">
    <property type="entry name" value="INTERMEMBRANE PHOSPHOLIPID TRANSPORT SYSTEM BINDING PROTEIN MLAD-RELATED"/>
    <property type="match status" value="1"/>
</dbReference>
<evidence type="ECO:0000313" key="5">
    <source>
        <dbReference type="Proteomes" id="UP000267128"/>
    </source>
</evidence>
<accession>A0A3N0CMX6</accession>
<dbReference type="OrthoDB" id="5241191at2"/>
<dbReference type="RefSeq" id="WP_148046022.1">
    <property type="nucleotide sequence ID" value="NZ_RJSE01000003.1"/>
</dbReference>
<gene>
    <name evidence="4" type="ORF">EFK50_02200</name>
</gene>
<dbReference type="Proteomes" id="UP000267128">
    <property type="component" value="Unassembled WGS sequence"/>
</dbReference>
<reference evidence="4 5" key="1">
    <citation type="submission" date="2018-11" db="EMBL/GenBank/DDBJ databases">
        <authorList>
            <person name="Li F."/>
        </authorList>
    </citation>
    <scope>NUCLEOTIDE SEQUENCE [LARGE SCALE GENOMIC DNA]</scope>
    <source>
        <strain evidence="4 5">Gsoil 097</strain>
    </source>
</reference>
<dbReference type="InterPro" id="IPR024516">
    <property type="entry name" value="Mce_C"/>
</dbReference>
<keyword evidence="5" id="KW-1185">Reference proteome</keyword>